<dbReference type="PANTHER" id="PTHR13304:SF0">
    <property type="entry name" value="GLYCOSYLPHOSPHATIDYLINOSITOL ANCHOR ATTACHMENT 1 PROTEIN"/>
    <property type="match status" value="1"/>
</dbReference>
<evidence type="ECO:0000313" key="2">
    <source>
        <dbReference type="EMBL" id="CAL1704592.1"/>
    </source>
</evidence>
<keyword evidence="3" id="KW-1185">Reference proteome</keyword>
<keyword evidence="1" id="KW-0812">Transmembrane</keyword>
<keyword evidence="1" id="KW-0472">Membrane</keyword>
<evidence type="ECO:0000256" key="1">
    <source>
        <dbReference type="SAM" id="Phobius"/>
    </source>
</evidence>
<reference evidence="3" key="1">
    <citation type="submission" date="2024-04" db="EMBL/GenBank/DDBJ databases">
        <authorList>
            <person name="Shaw F."/>
            <person name="Minotto A."/>
        </authorList>
    </citation>
    <scope>NUCLEOTIDE SEQUENCE [LARGE SCALE GENOMIC DNA]</scope>
</reference>
<proteinExistence type="predicted"/>
<dbReference type="EMBL" id="OZ037946">
    <property type="protein sequence ID" value="CAL1704592.1"/>
    <property type="molecule type" value="Genomic_DNA"/>
</dbReference>
<sequence>MAAVLQAVRARLRRLLGTDENGTVMKIRRRNQFNNFIWKSLPIIRLILLVAGYAWMLAIPLPNLGRKTYIDENALQPGQVNTYWNWPDVLRADRYLADLEGLRDRNASSAEQAAYIVDEFKKLGIPSATQAYSFTGTSGVSNGTNAYAIHSSPRASGAEAILISASRISRTGDLNLRGISTVISLAAYLKGSSLWAKDLIFVISDDHLLGMQAWITSYHGSEQSGLVADPLTLSSGVIWTALNIDYPGHSFSHLGVFFEGLNGRLPNQDLINSFGLISVYTGGVPILLYDHRDPREVPHLESKLSIIPSWLPEIVKKQDAVKEYGFRAKNILRHVGYQARGQTSGVHGLLHRFRIDAITLFAVPATGPHGFHAIGRIIESTLRTMNNLLERLHASFFFYLLVLPSTFLKIGTYLPSVILVSVSMMFTGLGEWVDARWYQPKQSSIEEKAANGQAKSEAIPRPRPVLKALSIVLLTHLAGIALFYLRTLSLASGSETMSLLLFFLMASVPLIALTAHPSPPQAVAPLSKTLKAFNLCFASTVISVTSVLNFSLAAALAVSLGVPLSYSSPSRSSLGIKLAGYTIYAVLGFGWLVLCRKEVQEAIWNWEVLGAWFALFVCIIYSPLVLQAAIVSVLPP</sequence>
<feature type="transmembrane region" description="Helical" evidence="1">
    <location>
        <begin position="36"/>
        <end position="58"/>
    </location>
</feature>
<feature type="transmembrane region" description="Helical" evidence="1">
    <location>
        <begin position="606"/>
        <end position="630"/>
    </location>
</feature>
<dbReference type="Gene3D" id="3.40.630.10">
    <property type="entry name" value="Zn peptidases"/>
    <property type="match status" value="1"/>
</dbReference>
<organism evidence="2 3">
    <name type="scientific">Somion occarium</name>
    <dbReference type="NCBI Taxonomy" id="3059160"/>
    <lineage>
        <taxon>Eukaryota</taxon>
        <taxon>Fungi</taxon>
        <taxon>Dikarya</taxon>
        <taxon>Basidiomycota</taxon>
        <taxon>Agaricomycotina</taxon>
        <taxon>Agaricomycetes</taxon>
        <taxon>Polyporales</taxon>
        <taxon>Cerrenaceae</taxon>
        <taxon>Somion</taxon>
    </lineage>
</organism>
<accession>A0ABP1DDD4</accession>
<keyword evidence="1" id="KW-1133">Transmembrane helix</keyword>
<dbReference type="PANTHER" id="PTHR13304">
    <property type="entry name" value="GLYCOSYLPHOSPHATIDYLINOSITOL ANCHOR ATTACHMENT 1 PROTEIN"/>
    <property type="match status" value="1"/>
</dbReference>
<dbReference type="Pfam" id="PF04114">
    <property type="entry name" value="Gaa1"/>
    <property type="match status" value="1"/>
</dbReference>
<feature type="transmembrane region" description="Helical" evidence="1">
    <location>
        <begin position="574"/>
        <end position="594"/>
    </location>
</feature>
<feature type="transmembrane region" description="Helical" evidence="1">
    <location>
        <begin position="497"/>
        <end position="515"/>
    </location>
</feature>
<name>A0ABP1DDD4_9APHY</name>
<protein>
    <recommendedName>
        <fullName evidence="4">GPI transamidase component gaa1</fullName>
    </recommendedName>
</protein>
<evidence type="ECO:0000313" key="3">
    <source>
        <dbReference type="Proteomes" id="UP001497453"/>
    </source>
</evidence>
<gene>
    <name evidence="2" type="ORF">GFSPODELE1_LOCUS5062</name>
</gene>
<feature type="transmembrane region" description="Helical" evidence="1">
    <location>
        <begin position="465"/>
        <end position="485"/>
    </location>
</feature>
<evidence type="ECO:0008006" key="4">
    <source>
        <dbReference type="Google" id="ProtNLM"/>
    </source>
</evidence>
<dbReference type="Proteomes" id="UP001497453">
    <property type="component" value="Chromosome 3"/>
</dbReference>
<feature type="transmembrane region" description="Helical" evidence="1">
    <location>
        <begin position="535"/>
        <end position="562"/>
    </location>
</feature>
<dbReference type="InterPro" id="IPR007246">
    <property type="entry name" value="Gaa1"/>
</dbReference>